<dbReference type="Proteomes" id="UP000000377">
    <property type="component" value="Chromosome"/>
</dbReference>
<reference evidence="1 2" key="1">
    <citation type="journal article" date="2010" name="J. Bacteriol.">
        <title>Genome sequence of the milbemycin-producing bacterium Streptomyces bingchenggensis.</title>
        <authorList>
            <person name="Wang X.J."/>
            <person name="Yan Y.J."/>
            <person name="Zhang B."/>
            <person name="An J."/>
            <person name="Wang J.J."/>
            <person name="Tian J."/>
            <person name="Jiang L."/>
            <person name="Chen Y.H."/>
            <person name="Huang S.X."/>
            <person name="Yin M."/>
            <person name="Zhang J."/>
            <person name="Gao A.L."/>
            <person name="Liu C.X."/>
            <person name="Zhu Z.X."/>
            <person name="Xiang W.S."/>
        </authorList>
    </citation>
    <scope>NUCLEOTIDE SEQUENCE [LARGE SCALE GENOMIC DNA]</scope>
    <source>
        <strain evidence="1 2">BCW-1</strain>
    </source>
</reference>
<keyword evidence="2" id="KW-1185">Reference proteome</keyword>
<dbReference type="PATRIC" id="fig|749414.3.peg.1490"/>
<dbReference type="HOGENOM" id="CLU_1991349_0_0_11"/>
<organism evidence="1 2">
    <name type="scientific">Streptomyces bingchenggensis (strain BCW-1)</name>
    <dbReference type="NCBI Taxonomy" id="749414"/>
    <lineage>
        <taxon>Bacteria</taxon>
        <taxon>Bacillati</taxon>
        <taxon>Actinomycetota</taxon>
        <taxon>Actinomycetes</taxon>
        <taxon>Kitasatosporales</taxon>
        <taxon>Streptomycetaceae</taxon>
        <taxon>Streptomyces</taxon>
    </lineage>
</organism>
<dbReference type="STRING" id="749414.SBI_01454"/>
<name>D7CDR0_STRBB</name>
<dbReference type="Gene3D" id="3.30.1490.190">
    <property type="match status" value="1"/>
</dbReference>
<accession>D7CDR0</accession>
<dbReference type="KEGG" id="sbh:SBI_01454"/>
<evidence type="ECO:0000313" key="1">
    <source>
        <dbReference type="EMBL" id="ADI04575.1"/>
    </source>
</evidence>
<dbReference type="EMBL" id="CP002047">
    <property type="protein sequence ID" value="ADI04575.1"/>
    <property type="molecule type" value="Genomic_DNA"/>
</dbReference>
<evidence type="ECO:0000313" key="2">
    <source>
        <dbReference type="Proteomes" id="UP000000377"/>
    </source>
</evidence>
<dbReference type="InterPro" id="IPR043135">
    <property type="entry name" value="Fur_C"/>
</dbReference>
<proteinExistence type="predicted"/>
<dbReference type="AlphaFoldDB" id="D7CDR0"/>
<protein>
    <submittedName>
        <fullName evidence="1">Uncharacterized protein</fullName>
    </submittedName>
</protein>
<sequence>MDSEVVERWAERTGADTGFAAVEHTVELTGICADCQLSGGRRRTTAMPLGARPGPSPQLRVAKCGRATWIGWTKADDHVDDLLRWATVGGPGLAQPPATLELQFICAPGEARTRARGRGRGRARR</sequence>
<gene>
    <name evidence="1" type="ordered locus">SBI_01454</name>
</gene>